<sequence length="212" mass="24826">MKYLSNKTNDGTLIVMDWQLQSANLNPIEQLWDHLDRQLRLKYSSNTCQTFATLQKLWSEIPINVFEVYINSMHNRCMAVIKAKSGHTKKHLKPMGCNTHKTASLSTLNVSCQDLVEFFDWDMADTLRLLRKIRRKLCSGTDHVKYATRIKQVNWDQIAFGVYSAMDCKQHWGMMKAQIKEYKTLQDVIKEAEEWAEQFFGIIGSKMRQRVK</sequence>
<evidence type="ECO:0000313" key="5">
    <source>
        <dbReference type="Proteomes" id="UP000789390"/>
    </source>
</evidence>
<reference evidence="4" key="1">
    <citation type="submission" date="2021-11" db="EMBL/GenBank/DDBJ databases">
        <authorList>
            <person name="Schell T."/>
        </authorList>
    </citation>
    <scope>NUCLEOTIDE SEQUENCE</scope>
    <source>
        <strain evidence="4">M5</strain>
    </source>
</reference>
<evidence type="ECO:0000256" key="1">
    <source>
        <dbReference type="ARBA" id="ARBA00004123"/>
    </source>
</evidence>
<gene>
    <name evidence="4" type="ORF">DGAL_LOCUS5128</name>
</gene>
<dbReference type="PANTHER" id="PTHR46318:SF3">
    <property type="entry name" value="UPSTREAM BINDING TRANSCRIPTION FACTOR"/>
    <property type="match status" value="1"/>
</dbReference>
<dbReference type="EMBL" id="CAKKLH010000090">
    <property type="protein sequence ID" value="CAH0102685.1"/>
    <property type="molecule type" value="Genomic_DNA"/>
</dbReference>
<keyword evidence="3" id="KW-0539">Nucleus</keyword>
<keyword evidence="2" id="KW-0238">DNA-binding</keyword>
<dbReference type="Proteomes" id="UP000789390">
    <property type="component" value="Unassembled WGS sequence"/>
</dbReference>
<keyword evidence="5" id="KW-1185">Reference proteome</keyword>
<evidence type="ECO:0000256" key="3">
    <source>
        <dbReference type="ARBA" id="ARBA00023242"/>
    </source>
</evidence>
<name>A0A8J2WFN4_9CRUS</name>
<dbReference type="PANTHER" id="PTHR46318">
    <property type="entry name" value="UPSTREAM BINDING TRANSCRIPTION FACTOR"/>
    <property type="match status" value="1"/>
</dbReference>
<dbReference type="InterPro" id="IPR051762">
    <property type="entry name" value="UBF1"/>
</dbReference>
<dbReference type="GO" id="GO:0003677">
    <property type="term" value="F:DNA binding"/>
    <property type="evidence" value="ECO:0007669"/>
    <property type="project" value="UniProtKB-KW"/>
</dbReference>
<evidence type="ECO:0008006" key="6">
    <source>
        <dbReference type="Google" id="ProtNLM"/>
    </source>
</evidence>
<proteinExistence type="predicted"/>
<dbReference type="AlphaFoldDB" id="A0A8J2WFN4"/>
<organism evidence="4 5">
    <name type="scientific">Daphnia galeata</name>
    <dbReference type="NCBI Taxonomy" id="27404"/>
    <lineage>
        <taxon>Eukaryota</taxon>
        <taxon>Metazoa</taxon>
        <taxon>Ecdysozoa</taxon>
        <taxon>Arthropoda</taxon>
        <taxon>Crustacea</taxon>
        <taxon>Branchiopoda</taxon>
        <taxon>Diplostraca</taxon>
        <taxon>Cladocera</taxon>
        <taxon>Anomopoda</taxon>
        <taxon>Daphniidae</taxon>
        <taxon>Daphnia</taxon>
    </lineage>
</organism>
<comment type="subcellular location">
    <subcellularLocation>
        <location evidence="1">Nucleus</location>
    </subcellularLocation>
</comment>
<comment type="caution">
    <text evidence="4">The sequence shown here is derived from an EMBL/GenBank/DDBJ whole genome shotgun (WGS) entry which is preliminary data.</text>
</comment>
<dbReference type="InterPro" id="IPR036397">
    <property type="entry name" value="RNaseH_sf"/>
</dbReference>
<evidence type="ECO:0000313" key="4">
    <source>
        <dbReference type="EMBL" id="CAH0102685.1"/>
    </source>
</evidence>
<dbReference type="Gene3D" id="3.30.420.10">
    <property type="entry name" value="Ribonuclease H-like superfamily/Ribonuclease H"/>
    <property type="match status" value="1"/>
</dbReference>
<accession>A0A8J2WFN4</accession>
<dbReference type="GO" id="GO:0005634">
    <property type="term" value="C:nucleus"/>
    <property type="evidence" value="ECO:0007669"/>
    <property type="project" value="UniProtKB-SubCell"/>
</dbReference>
<evidence type="ECO:0000256" key="2">
    <source>
        <dbReference type="ARBA" id="ARBA00023125"/>
    </source>
</evidence>
<protein>
    <recommendedName>
        <fullName evidence="6">Tc1-like transposase DDE domain-containing protein</fullName>
    </recommendedName>
</protein>
<dbReference type="OrthoDB" id="6381513at2759"/>